<protein>
    <submittedName>
        <fullName evidence="3">Uncharacterized protein</fullName>
    </submittedName>
</protein>
<feature type="compositionally biased region" description="Gly residues" evidence="1">
    <location>
        <begin position="27"/>
        <end position="57"/>
    </location>
</feature>
<name>A0A1X6NP79_PORUM</name>
<keyword evidence="2" id="KW-0812">Transmembrane</keyword>
<keyword evidence="2" id="KW-1133">Transmembrane helix</keyword>
<gene>
    <name evidence="3" type="ORF">BU14_0746s0009</name>
</gene>
<evidence type="ECO:0000256" key="1">
    <source>
        <dbReference type="SAM" id="MobiDB-lite"/>
    </source>
</evidence>
<dbReference type="Proteomes" id="UP000218209">
    <property type="component" value="Unassembled WGS sequence"/>
</dbReference>
<organism evidence="3 4">
    <name type="scientific">Porphyra umbilicalis</name>
    <name type="common">Purple laver</name>
    <name type="synonym">Red alga</name>
    <dbReference type="NCBI Taxonomy" id="2786"/>
    <lineage>
        <taxon>Eukaryota</taxon>
        <taxon>Rhodophyta</taxon>
        <taxon>Bangiophyceae</taxon>
        <taxon>Bangiales</taxon>
        <taxon>Bangiaceae</taxon>
        <taxon>Porphyra</taxon>
    </lineage>
</organism>
<evidence type="ECO:0000256" key="2">
    <source>
        <dbReference type="SAM" id="Phobius"/>
    </source>
</evidence>
<dbReference type="EMBL" id="KV919252">
    <property type="protein sequence ID" value="OSX70469.1"/>
    <property type="molecule type" value="Genomic_DNA"/>
</dbReference>
<evidence type="ECO:0000313" key="3">
    <source>
        <dbReference type="EMBL" id="OSX70469.1"/>
    </source>
</evidence>
<keyword evidence="2" id="KW-0472">Membrane</keyword>
<feature type="region of interest" description="Disordered" evidence="1">
    <location>
        <begin position="288"/>
        <end position="316"/>
    </location>
</feature>
<feature type="region of interest" description="Disordered" evidence="1">
    <location>
        <begin position="1"/>
        <end position="60"/>
    </location>
</feature>
<proteinExistence type="predicted"/>
<reference evidence="3 4" key="1">
    <citation type="submission" date="2017-03" db="EMBL/GenBank/DDBJ databases">
        <title>WGS assembly of Porphyra umbilicalis.</title>
        <authorList>
            <person name="Brawley S.H."/>
            <person name="Blouin N.A."/>
            <person name="Ficko-Blean E."/>
            <person name="Wheeler G.L."/>
            <person name="Lohr M."/>
            <person name="Goodson H.V."/>
            <person name="Jenkins J.W."/>
            <person name="Blaby-Haas C.E."/>
            <person name="Helliwell K.E."/>
            <person name="Chan C."/>
            <person name="Marriage T."/>
            <person name="Bhattacharya D."/>
            <person name="Klein A.S."/>
            <person name="Badis Y."/>
            <person name="Brodie J."/>
            <person name="Cao Y."/>
            <person name="Collen J."/>
            <person name="Dittami S.M."/>
            <person name="Gachon C.M."/>
            <person name="Green B.R."/>
            <person name="Karpowicz S."/>
            <person name="Kim J.W."/>
            <person name="Kudahl U."/>
            <person name="Lin S."/>
            <person name="Michel G."/>
            <person name="Mittag M."/>
            <person name="Olson B.J."/>
            <person name="Pangilinan J."/>
            <person name="Peng Y."/>
            <person name="Qiu H."/>
            <person name="Shu S."/>
            <person name="Singer J.T."/>
            <person name="Smith A.G."/>
            <person name="Sprecher B.N."/>
            <person name="Wagner V."/>
            <person name="Wang W."/>
            <person name="Wang Z.-Y."/>
            <person name="Yan J."/>
            <person name="Yarish C."/>
            <person name="Zoeuner-Riek S."/>
            <person name="Zhuang Y."/>
            <person name="Zou Y."/>
            <person name="Lindquist E.A."/>
            <person name="Grimwood J."/>
            <person name="Barry K."/>
            <person name="Rokhsar D.S."/>
            <person name="Schmutz J."/>
            <person name="Stiller J.W."/>
            <person name="Grossman A.R."/>
            <person name="Prochnik S.E."/>
        </authorList>
    </citation>
    <scope>NUCLEOTIDE SEQUENCE [LARGE SCALE GENOMIC DNA]</scope>
    <source>
        <strain evidence="3">4086291</strain>
    </source>
</reference>
<sequence length="337" mass="32947">MGPPSDTGNGGGAGQLEAAAPARGRRSPGGGGGVDGGGGRPPPRGGGTDGGHGGGGSPPSLALAVAAARAAAAAGLRTAVTRPWRSVRQLPADAPPDAAAAPPNDGVATALVNTATLAPVPPSVPLRTSLQFVTLLVDGVNFTDATSARLITCAAQSGVGASAWRLVNATRFTTTLLQATYAVVVPDAHTSAFARRWVASVRSGTLGTCAGLPDGSTDTSVAPFDARADVALPARSVAVWIPAMIIAFAGLVALLAVAVYALVHLNKHVAKEDLADPDAPEFAAVEEARDVEGAGSDGDEESGYDSDEGLPLATAGSAAAPSAAAGASADAPMAGAF</sequence>
<feature type="transmembrane region" description="Helical" evidence="2">
    <location>
        <begin position="237"/>
        <end position="263"/>
    </location>
</feature>
<accession>A0A1X6NP79</accession>
<feature type="compositionally biased region" description="Acidic residues" evidence="1">
    <location>
        <begin position="297"/>
        <end position="308"/>
    </location>
</feature>
<dbReference type="AlphaFoldDB" id="A0A1X6NP79"/>
<evidence type="ECO:0000313" key="4">
    <source>
        <dbReference type="Proteomes" id="UP000218209"/>
    </source>
</evidence>
<keyword evidence="4" id="KW-1185">Reference proteome</keyword>